<dbReference type="PANTHER" id="PTHR47331:SF1">
    <property type="entry name" value="GAG-LIKE PROTEIN"/>
    <property type="match status" value="1"/>
</dbReference>
<organism evidence="1 2">
    <name type="scientific">Allacma fusca</name>
    <dbReference type="NCBI Taxonomy" id="39272"/>
    <lineage>
        <taxon>Eukaryota</taxon>
        <taxon>Metazoa</taxon>
        <taxon>Ecdysozoa</taxon>
        <taxon>Arthropoda</taxon>
        <taxon>Hexapoda</taxon>
        <taxon>Collembola</taxon>
        <taxon>Symphypleona</taxon>
        <taxon>Sminthuridae</taxon>
        <taxon>Allacma</taxon>
    </lineage>
</organism>
<proteinExistence type="predicted"/>
<reference evidence="1" key="1">
    <citation type="submission" date="2021-06" db="EMBL/GenBank/DDBJ databases">
        <authorList>
            <person name="Hodson N. C."/>
            <person name="Mongue J. A."/>
            <person name="Jaron S. K."/>
        </authorList>
    </citation>
    <scope>NUCLEOTIDE SEQUENCE</scope>
</reference>
<sequence length="143" mass="15656">MIAKDDVLKVSGKTELAVVLGADAKRPIILDSNHGFTQLLISFYHCKGAKIGAAPNPTMMGILPEDSLEVQEKPFEVSGVDFFDPIGVANGRRTVRRYGVLFTCLSVRAVHLEIVKDLTTDAAINAIRRFVARFGTRESPNLE</sequence>
<dbReference type="EMBL" id="CAJVCH010094655">
    <property type="protein sequence ID" value="CAG7723013.1"/>
    <property type="molecule type" value="Genomic_DNA"/>
</dbReference>
<dbReference type="OrthoDB" id="10049357at2759"/>
<protein>
    <submittedName>
        <fullName evidence="1">Uncharacterized protein</fullName>
    </submittedName>
</protein>
<comment type="caution">
    <text evidence="1">The sequence shown here is derived from an EMBL/GenBank/DDBJ whole genome shotgun (WGS) entry which is preliminary data.</text>
</comment>
<accession>A0A8J2JPM5</accession>
<keyword evidence="2" id="KW-1185">Reference proteome</keyword>
<gene>
    <name evidence="1" type="ORF">AFUS01_LOCUS12120</name>
</gene>
<dbReference type="PANTHER" id="PTHR47331">
    <property type="entry name" value="PHD-TYPE DOMAIN-CONTAINING PROTEIN"/>
    <property type="match status" value="1"/>
</dbReference>
<evidence type="ECO:0000313" key="1">
    <source>
        <dbReference type="EMBL" id="CAG7723013.1"/>
    </source>
</evidence>
<dbReference type="Proteomes" id="UP000708208">
    <property type="component" value="Unassembled WGS sequence"/>
</dbReference>
<evidence type="ECO:0000313" key="2">
    <source>
        <dbReference type="Proteomes" id="UP000708208"/>
    </source>
</evidence>
<dbReference type="AlphaFoldDB" id="A0A8J2JPM5"/>
<name>A0A8J2JPM5_9HEXA</name>